<evidence type="ECO:0000313" key="10">
    <source>
        <dbReference type="EMBL" id="PQM28773.1"/>
    </source>
</evidence>
<evidence type="ECO:0000256" key="5">
    <source>
        <dbReference type="ARBA" id="ARBA00022525"/>
    </source>
</evidence>
<dbReference type="AlphaFoldDB" id="A0A2S8B8Y8"/>
<dbReference type="GO" id="GO:0044780">
    <property type="term" value="P:bacterial-type flagellum assembly"/>
    <property type="evidence" value="ECO:0007669"/>
    <property type="project" value="InterPro"/>
</dbReference>
<dbReference type="NCBIfam" id="TIGR02492">
    <property type="entry name" value="flgK_ends"/>
    <property type="match status" value="1"/>
</dbReference>
<evidence type="ECO:0000256" key="2">
    <source>
        <dbReference type="ARBA" id="ARBA00004613"/>
    </source>
</evidence>
<keyword evidence="5" id="KW-0964">Secreted</keyword>
<reference evidence="11" key="1">
    <citation type="submission" date="2017-11" db="EMBL/GenBank/DDBJ databases">
        <title>The complete genome sequence of Sphingopyxis pomeranensis sp. nov. strain WS5A3p.</title>
        <authorList>
            <person name="Kaminski M.A."/>
        </authorList>
    </citation>
    <scope>NUCLEOTIDE SEQUENCE [LARGE SCALE GENOMIC DNA]</scope>
    <source>
        <strain evidence="11">WS5A3p</strain>
    </source>
</reference>
<dbReference type="InterPro" id="IPR002371">
    <property type="entry name" value="FlgK"/>
</dbReference>
<gene>
    <name evidence="10" type="primary">flgK</name>
    <name evidence="10" type="ORF">CVO77_10140</name>
</gene>
<dbReference type="Pfam" id="PF06429">
    <property type="entry name" value="Flg_bbr_C"/>
    <property type="match status" value="1"/>
</dbReference>
<feature type="domain" description="Flagellar basal body rod protein N-terminal" evidence="7">
    <location>
        <begin position="8"/>
        <end position="34"/>
    </location>
</feature>
<keyword evidence="10" id="KW-0282">Flagellum</keyword>
<dbReference type="GO" id="GO:0005576">
    <property type="term" value="C:extracellular region"/>
    <property type="evidence" value="ECO:0007669"/>
    <property type="project" value="UniProtKB-SubCell"/>
</dbReference>
<dbReference type="PANTHER" id="PTHR30033">
    <property type="entry name" value="FLAGELLAR HOOK-ASSOCIATED PROTEIN 1"/>
    <property type="match status" value="1"/>
</dbReference>
<dbReference type="SUPFAM" id="SSF64518">
    <property type="entry name" value="Phase 1 flagellin"/>
    <property type="match status" value="1"/>
</dbReference>
<dbReference type="Pfam" id="PF22638">
    <property type="entry name" value="FlgK_D1"/>
    <property type="match status" value="1"/>
</dbReference>
<keyword evidence="6" id="KW-0975">Bacterial flagellum</keyword>
<evidence type="ECO:0000313" key="11">
    <source>
        <dbReference type="Proteomes" id="UP000238954"/>
    </source>
</evidence>
<sequence>MSDLLSIGYTGLRAYSKALSTVGDNIANAQTPGYARRRLDLAEVPAGSNMVLYRGSVTPGGVDVRGVVRSVDQWLINDARLSSGDSDRAAAKLDWMNRVEGALSDDSNGLKTALTRLYTTADQLTADPSNPTLRAQFLQAASDIAAGFQTAANRLSSLSDGVSSAGTAEVSQFNTNLDALEQINVGLRKARDGSTNQAALMDERDRLLDQLSSQAGVSATLDAHGAATLRATGSGDLLVGGGVVTPIAMTTAADGRIAYTIGGAPFPNATGSLAGFAEAANHIADQRAGLDTMATQFAGQLNAAHQAGVDADGNAGQPLFTGTSAATLTATPLTASQVAAADGASTNGNMLTLGAMRGANDPEATWSGHLATQAQATASARAQDAAATTRADAAAAARGSVSEVNLDNEAAELLRFQQAYSAAARTIQVARETMQTLLSSL</sequence>
<organism evidence="10 11">
    <name type="scientific">Sphingopyxis lindanitolerans</name>
    <dbReference type="NCBI Taxonomy" id="2054227"/>
    <lineage>
        <taxon>Bacteria</taxon>
        <taxon>Pseudomonadati</taxon>
        <taxon>Pseudomonadota</taxon>
        <taxon>Alphaproteobacteria</taxon>
        <taxon>Sphingomonadales</taxon>
        <taxon>Sphingomonadaceae</taxon>
        <taxon>Sphingopyxis</taxon>
    </lineage>
</organism>
<dbReference type="GO" id="GO:0009424">
    <property type="term" value="C:bacterial-type flagellum hook"/>
    <property type="evidence" value="ECO:0007669"/>
    <property type="project" value="InterPro"/>
</dbReference>
<dbReference type="OrthoDB" id="7181295at2"/>
<proteinExistence type="inferred from homology"/>
<keyword evidence="10" id="KW-0966">Cell projection</keyword>
<dbReference type="Pfam" id="PF00460">
    <property type="entry name" value="Flg_bb_rod"/>
    <property type="match status" value="1"/>
</dbReference>
<name>A0A2S8B8Y8_9SPHN</name>
<accession>A0A2S8B8Y8</accession>
<evidence type="ECO:0000256" key="6">
    <source>
        <dbReference type="ARBA" id="ARBA00023143"/>
    </source>
</evidence>
<dbReference type="Proteomes" id="UP000238954">
    <property type="component" value="Chromosome"/>
</dbReference>
<dbReference type="GO" id="GO:0009425">
    <property type="term" value="C:bacterial-type flagellum basal body"/>
    <property type="evidence" value="ECO:0007669"/>
    <property type="project" value="UniProtKB-SubCell"/>
</dbReference>
<evidence type="ECO:0000256" key="3">
    <source>
        <dbReference type="ARBA" id="ARBA00009677"/>
    </source>
</evidence>
<dbReference type="PANTHER" id="PTHR30033:SF2">
    <property type="entry name" value="FLAGELLAR HOOK PROTEIN"/>
    <property type="match status" value="1"/>
</dbReference>
<comment type="similarity">
    <text evidence="3">Belongs to the flagella basal body rod proteins family.</text>
</comment>
<dbReference type="InterPro" id="IPR010930">
    <property type="entry name" value="Flg_bb/hook_C_dom"/>
</dbReference>
<evidence type="ECO:0000259" key="8">
    <source>
        <dbReference type="Pfam" id="PF06429"/>
    </source>
</evidence>
<evidence type="ECO:0000256" key="1">
    <source>
        <dbReference type="ARBA" id="ARBA00004117"/>
    </source>
</evidence>
<comment type="caution">
    <text evidence="10">The sequence shown here is derived from an EMBL/GenBank/DDBJ whole genome shotgun (WGS) entry which is preliminary data.</text>
</comment>
<dbReference type="InterPro" id="IPR001444">
    <property type="entry name" value="Flag_bb_rod_N"/>
</dbReference>
<comment type="subcellular location">
    <subcellularLocation>
        <location evidence="1">Bacterial flagellum basal body</location>
    </subcellularLocation>
    <subcellularLocation>
        <location evidence="2">Secreted</location>
    </subcellularLocation>
</comment>
<dbReference type="InterPro" id="IPR053927">
    <property type="entry name" value="FlgK_helical"/>
</dbReference>
<dbReference type="GO" id="GO:0005198">
    <property type="term" value="F:structural molecule activity"/>
    <property type="evidence" value="ECO:0007669"/>
    <property type="project" value="InterPro"/>
</dbReference>
<feature type="domain" description="Flagellar basal-body/hook protein C-terminal" evidence="8">
    <location>
        <begin position="402"/>
        <end position="439"/>
    </location>
</feature>
<evidence type="ECO:0000256" key="4">
    <source>
        <dbReference type="ARBA" id="ARBA00016244"/>
    </source>
</evidence>
<keyword evidence="11" id="KW-1185">Reference proteome</keyword>
<keyword evidence="10" id="KW-0969">Cilium</keyword>
<dbReference type="RefSeq" id="WP_105998940.1">
    <property type="nucleotide sequence ID" value="NZ_CM009578.1"/>
</dbReference>
<evidence type="ECO:0000259" key="9">
    <source>
        <dbReference type="Pfam" id="PF22638"/>
    </source>
</evidence>
<dbReference type="EMBL" id="PHFW01000002">
    <property type="protein sequence ID" value="PQM28773.1"/>
    <property type="molecule type" value="Genomic_DNA"/>
</dbReference>
<evidence type="ECO:0000259" key="7">
    <source>
        <dbReference type="Pfam" id="PF00460"/>
    </source>
</evidence>
<protein>
    <recommendedName>
        <fullName evidence="4">Flagellar hook-associated protein 1</fullName>
    </recommendedName>
</protein>
<feature type="domain" description="Flagellar hook-associated protein FlgK helical" evidence="9">
    <location>
        <begin position="96"/>
        <end position="320"/>
    </location>
</feature>